<dbReference type="PANTHER" id="PTHR11949">
    <property type="entry name" value="INTERFERON REGULATORY FACTOR"/>
    <property type="match status" value="1"/>
</dbReference>
<dbReference type="GO" id="GO:0000978">
    <property type="term" value="F:RNA polymerase II cis-regulatory region sequence-specific DNA binding"/>
    <property type="evidence" value="ECO:0007669"/>
    <property type="project" value="TreeGrafter"/>
</dbReference>
<dbReference type="PANTHER" id="PTHR11949:SF17">
    <property type="entry name" value="IRF TRYPTOPHAN PENTAD REPEAT DOMAIN-CONTAINING PROTEIN"/>
    <property type="match status" value="1"/>
</dbReference>
<organism evidence="3 4">
    <name type="scientific">Acropora cervicornis</name>
    <name type="common">Staghorn coral</name>
    <dbReference type="NCBI Taxonomy" id="6130"/>
    <lineage>
        <taxon>Eukaryota</taxon>
        <taxon>Metazoa</taxon>
        <taxon>Cnidaria</taxon>
        <taxon>Anthozoa</taxon>
        <taxon>Hexacorallia</taxon>
        <taxon>Scleractinia</taxon>
        <taxon>Astrocoeniina</taxon>
        <taxon>Acroporidae</taxon>
        <taxon>Acropora</taxon>
    </lineage>
</organism>
<comment type="caution">
    <text evidence="3">The sequence shown here is derived from an EMBL/GenBank/DDBJ whole genome shotgun (WGS) entry which is preliminary data.</text>
</comment>
<reference evidence="3" key="2">
    <citation type="journal article" date="2023" name="Science">
        <title>Genomic signatures of disease resistance in endangered staghorn corals.</title>
        <authorList>
            <person name="Vollmer S.V."/>
            <person name="Selwyn J.D."/>
            <person name="Despard B.A."/>
            <person name="Roesel C.L."/>
        </authorList>
    </citation>
    <scope>NUCLEOTIDE SEQUENCE</scope>
    <source>
        <strain evidence="3">K2</strain>
    </source>
</reference>
<gene>
    <name evidence="3" type="ORF">P5673_031591</name>
</gene>
<reference evidence="3" key="1">
    <citation type="journal article" date="2023" name="G3 (Bethesda)">
        <title>Whole genome assembly and annotation of the endangered Caribbean coral Acropora cervicornis.</title>
        <authorList>
            <person name="Selwyn J.D."/>
            <person name="Vollmer S.V."/>
        </authorList>
    </citation>
    <scope>NUCLEOTIDE SEQUENCE</scope>
    <source>
        <strain evidence="3">K2</strain>
    </source>
</reference>
<dbReference type="InterPro" id="IPR036388">
    <property type="entry name" value="WH-like_DNA-bd_sf"/>
</dbReference>
<dbReference type="Proteomes" id="UP001249851">
    <property type="component" value="Unassembled WGS sequence"/>
</dbReference>
<dbReference type="Gene3D" id="1.10.10.10">
    <property type="entry name" value="Winged helix-like DNA-binding domain superfamily/Winged helix DNA-binding domain"/>
    <property type="match status" value="1"/>
</dbReference>
<dbReference type="SUPFAM" id="SSF46785">
    <property type="entry name" value="Winged helix' DNA-binding domain"/>
    <property type="match status" value="1"/>
</dbReference>
<keyword evidence="4" id="KW-1185">Reference proteome</keyword>
<protein>
    <submittedName>
        <fullName evidence="3">Interferon regulatory factor 1</fullName>
    </submittedName>
</protein>
<feature type="compositionally biased region" description="Basic and acidic residues" evidence="1">
    <location>
        <begin position="129"/>
        <end position="138"/>
    </location>
</feature>
<evidence type="ECO:0000313" key="3">
    <source>
        <dbReference type="EMBL" id="KAK2548265.1"/>
    </source>
</evidence>
<feature type="domain" description="IRF tryptophan pentad repeat" evidence="2">
    <location>
        <begin position="12"/>
        <end position="119"/>
    </location>
</feature>
<dbReference type="SMART" id="SM00348">
    <property type="entry name" value="IRF"/>
    <property type="match status" value="1"/>
</dbReference>
<dbReference type="GO" id="GO:0005634">
    <property type="term" value="C:nucleus"/>
    <property type="evidence" value="ECO:0007669"/>
    <property type="project" value="TreeGrafter"/>
</dbReference>
<feature type="region of interest" description="Disordered" evidence="1">
    <location>
        <begin position="125"/>
        <end position="145"/>
    </location>
</feature>
<dbReference type="EMBL" id="JARQWQ010000151">
    <property type="protein sequence ID" value="KAK2548265.1"/>
    <property type="molecule type" value="Genomic_DNA"/>
</dbReference>
<dbReference type="Pfam" id="PF00605">
    <property type="entry name" value="IRF"/>
    <property type="match status" value="1"/>
</dbReference>
<dbReference type="PROSITE" id="PS51507">
    <property type="entry name" value="IRF_2"/>
    <property type="match status" value="1"/>
</dbReference>
<sequence>MHDYSKPFGEKKLRFSEWLVQKLDENQVPGVRWIDRNRGTFTIPWKHGSANGWTIGNFAIFKQWAEHSGKHKDGRNNPDPSKWKTNFRCTLNALPCFTEIRERSHPRGPQAFKIFKMSRSTLRKLDRKNRRETDHSKPPEQLSPADKQIIEMVDEMERIGTSTEKTFLPSSPLSPFPAFETFIVNSKDYASISCYLSAWNAMAVDRFVANAKDDTHEVEPTSDPDE</sequence>
<evidence type="ECO:0000256" key="1">
    <source>
        <dbReference type="SAM" id="MobiDB-lite"/>
    </source>
</evidence>
<name>A0AAD9PSJ6_ACRCE</name>
<dbReference type="InterPro" id="IPR001346">
    <property type="entry name" value="Interferon_reg_fact_DNA-bd_dom"/>
</dbReference>
<dbReference type="PRINTS" id="PR00267">
    <property type="entry name" value="INTFRNREGFCT"/>
</dbReference>
<evidence type="ECO:0000259" key="2">
    <source>
        <dbReference type="PROSITE" id="PS51507"/>
    </source>
</evidence>
<evidence type="ECO:0000313" key="4">
    <source>
        <dbReference type="Proteomes" id="UP001249851"/>
    </source>
</evidence>
<dbReference type="AlphaFoldDB" id="A0AAD9PSJ6"/>
<accession>A0AAD9PSJ6</accession>
<dbReference type="GO" id="GO:0000981">
    <property type="term" value="F:DNA-binding transcription factor activity, RNA polymerase II-specific"/>
    <property type="evidence" value="ECO:0007669"/>
    <property type="project" value="TreeGrafter"/>
</dbReference>
<dbReference type="CDD" id="cd00103">
    <property type="entry name" value="IRF"/>
    <property type="match status" value="1"/>
</dbReference>
<proteinExistence type="predicted"/>
<dbReference type="InterPro" id="IPR036390">
    <property type="entry name" value="WH_DNA-bd_sf"/>
</dbReference>